<organism evidence="3 5">
    <name type="scientific">Candidatus Chlorohelix allophototropha</name>
    <dbReference type="NCBI Taxonomy" id="3003348"/>
    <lineage>
        <taxon>Bacteria</taxon>
        <taxon>Bacillati</taxon>
        <taxon>Chloroflexota</taxon>
        <taxon>Chloroflexia</taxon>
        <taxon>Candidatus Chloroheliales</taxon>
        <taxon>Candidatus Chloroheliaceae</taxon>
        <taxon>Candidatus Chlorohelix</taxon>
    </lineage>
</organism>
<dbReference type="EMBL" id="JACATZ010000001">
    <property type="protein sequence ID" value="NWJ45385.1"/>
    <property type="molecule type" value="Genomic_DNA"/>
</dbReference>
<dbReference type="GO" id="GO:0003824">
    <property type="term" value="F:catalytic activity"/>
    <property type="evidence" value="ECO:0007669"/>
    <property type="project" value="UniProtKB-ARBA"/>
</dbReference>
<dbReference type="PANTHER" id="PTHR43802">
    <property type="entry name" value="ENOYL-COA HYDRATASE"/>
    <property type="match status" value="1"/>
</dbReference>
<evidence type="ECO:0000313" key="3">
    <source>
        <dbReference type="EMBL" id="NWJ45385.1"/>
    </source>
</evidence>
<reference evidence="3 5" key="1">
    <citation type="submission" date="2020-06" db="EMBL/GenBank/DDBJ databases">
        <title>Anoxygenic phototrophic Chloroflexota member uses a Type I reaction center.</title>
        <authorList>
            <person name="Tsuji J.M."/>
            <person name="Shaw N.A."/>
            <person name="Nagashima S."/>
            <person name="Venkiteswaran J."/>
            <person name="Schiff S.L."/>
            <person name="Hanada S."/>
            <person name="Tank M."/>
            <person name="Neufeld J.D."/>
        </authorList>
    </citation>
    <scope>NUCLEOTIDE SEQUENCE [LARGE SCALE GENOMIC DNA]</scope>
    <source>
        <strain evidence="3">L227-S17</strain>
    </source>
</reference>
<dbReference type="Gene3D" id="3.90.226.10">
    <property type="entry name" value="2-enoyl-CoA Hydratase, Chain A, domain 1"/>
    <property type="match status" value="1"/>
</dbReference>
<proteinExistence type="inferred from homology"/>
<dbReference type="Proteomes" id="UP001431572">
    <property type="component" value="Chromosome 1"/>
</dbReference>
<dbReference type="InterPro" id="IPR014748">
    <property type="entry name" value="Enoyl-CoA_hydra_C"/>
</dbReference>
<comment type="similarity">
    <text evidence="1">Belongs to the enoyl-CoA hydratase/isomerase family.</text>
</comment>
<dbReference type="PANTHER" id="PTHR43802:SF1">
    <property type="entry name" value="IP11341P-RELATED"/>
    <property type="match status" value="1"/>
</dbReference>
<dbReference type="Gene3D" id="1.10.12.10">
    <property type="entry name" value="Lyase 2-enoyl-coa Hydratase, Chain A, domain 2"/>
    <property type="match status" value="1"/>
</dbReference>
<evidence type="ECO:0000256" key="1">
    <source>
        <dbReference type="ARBA" id="ARBA00005254"/>
    </source>
</evidence>
<reference evidence="4" key="2">
    <citation type="journal article" date="2024" name="Nature">
        <title>Anoxygenic phototroph of the Chloroflexota uses a type I reaction centre.</title>
        <authorList>
            <person name="Tsuji J.M."/>
            <person name="Shaw N.A."/>
            <person name="Nagashima S."/>
            <person name="Venkiteswaran J.J."/>
            <person name="Schiff S.L."/>
            <person name="Watanabe T."/>
            <person name="Fukui M."/>
            <person name="Hanada S."/>
            <person name="Tank M."/>
            <person name="Neufeld J.D."/>
        </authorList>
    </citation>
    <scope>NUCLEOTIDE SEQUENCE</scope>
    <source>
        <strain evidence="4">L227-S17</strain>
    </source>
</reference>
<dbReference type="Proteomes" id="UP000521676">
    <property type="component" value="Unassembled WGS sequence"/>
</dbReference>
<dbReference type="EMBL" id="CP128399">
    <property type="protein sequence ID" value="WJW67257.1"/>
    <property type="molecule type" value="Genomic_DNA"/>
</dbReference>
<sequence>MAYQFVLFDRSEGVGLVTLNRPEQLNAFTLQMLEELLNVFKGMERDPEVRAIILTGAGKAFCGGEDFKARAQQETQAFESAPAPVAPPAYSYNPQPIVPPLPVTNPDYTPLNPGPPPSFQRSEPQDPFAPVYSQNPAPKAPETAVSTRPNSMHDLIRRSYSPLLLQIRRIRKPVIAAINGVAAGTGFGLALACDVRYASDNARFLEVSTRVGLMPGGGLAYLLPRLIGTSRAMELAFAGEEMTAGEARDLGLVSKVVTPESLLDEARKLALRLAKGPTRSIGLTKALMNESSQLSFEQALNMEAQLMEESSRTQDYREGLKAFLEKRAPNFKGS</sequence>
<dbReference type="InterPro" id="IPR001753">
    <property type="entry name" value="Enoyl-CoA_hydra/iso"/>
</dbReference>
<dbReference type="RefSeq" id="WP_341469156.1">
    <property type="nucleotide sequence ID" value="NZ_CP128399.1"/>
</dbReference>
<gene>
    <name evidence="3" type="ORF">HXX08_05845</name>
    <name evidence="4" type="ORF">OZ401_000516</name>
</gene>
<dbReference type="SUPFAM" id="SSF52096">
    <property type="entry name" value="ClpP/crotonase"/>
    <property type="match status" value="1"/>
</dbReference>
<protein>
    <submittedName>
        <fullName evidence="3">Enoyl-CoA hydratase</fullName>
    </submittedName>
</protein>
<evidence type="ECO:0000313" key="5">
    <source>
        <dbReference type="Proteomes" id="UP000521676"/>
    </source>
</evidence>
<dbReference type="Pfam" id="PF00378">
    <property type="entry name" value="ECH_1"/>
    <property type="match status" value="2"/>
</dbReference>
<dbReference type="InterPro" id="IPR029045">
    <property type="entry name" value="ClpP/crotonase-like_dom_sf"/>
</dbReference>
<dbReference type="AlphaFoldDB" id="A0A8T7M359"/>
<feature type="region of interest" description="Disordered" evidence="2">
    <location>
        <begin position="102"/>
        <end position="148"/>
    </location>
</feature>
<evidence type="ECO:0000256" key="2">
    <source>
        <dbReference type="SAM" id="MobiDB-lite"/>
    </source>
</evidence>
<evidence type="ECO:0000313" key="6">
    <source>
        <dbReference type="Proteomes" id="UP001431572"/>
    </source>
</evidence>
<dbReference type="CDD" id="cd06558">
    <property type="entry name" value="crotonase-like"/>
    <property type="match status" value="1"/>
</dbReference>
<evidence type="ECO:0000313" key="4">
    <source>
        <dbReference type="EMBL" id="WJW67257.1"/>
    </source>
</evidence>
<keyword evidence="6" id="KW-1185">Reference proteome</keyword>
<name>A0A8T7M359_9CHLR</name>
<accession>A0A8T7M359</accession>